<evidence type="ECO:0000313" key="5">
    <source>
        <dbReference type="EMBL" id="KAK7906737.1"/>
    </source>
</evidence>
<dbReference type="InterPro" id="IPR053896">
    <property type="entry name" value="BTN3A2-like_Ig-C"/>
</dbReference>
<dbReference type="SMART" id="SM00409">
    <property type="entry name" value="IG"/>
    <property type="match status" value="2"/>
</dbReference>
<name>A0AAW0NR01_9GOBI</name>
<dbReference type="GO" id="GO:0005102">
    <property type="term" value="F:signaling receptor binding"/>
    <property type="evidence" value="ECO:0007669"/>
    <property type="project" value="TreeGrafter"/>
</dbReference>
<feature type="domain" description="Ig-like" evidence="4">
    <location>
        <begin position="16"/>
        <end position="98"/>
    </location>
</feature>
<dbReference type="InterPro" id="IPR003598">
    <property type="entry name" value="Ig_sub2"/>
</dbReference>
<keyword evidence="6" id="KW-1185">Reference proteome</keyword>
<proteinExistence type="predicted"/>
<protein>
    <recommendedName>
        <fullName evidence="4">Ig-like domain-containing protein</fullName>
    </recommendedName>
</protein>
<dbReference type="AlphaFoldDB" id="A0AAW0NR01"/>
<dbReference type="GO" id="GO:0001817">
    <property type="term" value="P:regulation of cytokine production"/>
    <property type="evidence" value="ECO:0007669"/>
    <property type="project" value="TreeGrafter"/>
</dbReference>
<evidence type="ECO:0000256" key="2">
    <source>
        <dbReference type="ARBA" id="ARBA00023136"/>
    </source>
</evidence>
<dbReference type="Gene3D" id="2.60.40.10">
    <property type="entry name" value="Immunoglobulins"/>
    <property type="match status" value="4"/>
</dbReference>
<dbReference type="InterPro" id="IPR013783">
    <property type="entry name" value="Ig-like_fold"/>
</dbReference>
<dbReference type="InterPro" id="IPR013151">
    <property type="entry name" value="Immunoglobulin_dom"/>
</dbReference>
<dbReference type="GO" id="GO:0050852">
    <property type="term" value="P:T cell receptor signaling pathway"/>
    <property type="evidence" value="ECO:0007669"/>
    <property type="project" value="TreeGrafter"/>
</dbReference>
<feature type="domain" description="Ig-like" evidence="4">
    <location>
        <begin position="313"/>
        <end position="425"/>
    </location>
</feature>
<dbReference type="InterPro" id="IPR003599">
    <property type="entry name" value="Ig_sub"/>
</dbReference>
<evidence type="ECO:0000259" key="4">
    <source>
        <dbReference type="PROSITE" id="PS50835"/>
    </source>
</evidence>
<accession>A0AAW0NR01</accession>
<dbReference type="Pfam" id="PF22705">
    <property type="entry name" value="C2-set_3"/>
    <property type="match status" value="1"/>
</dbReference>
<dbReference type="SMART" id="SM00408">
    <property type="entry name" value="IGc2"/>
    <property type="match status" value="2"/>
</dbReference>
<dbReference type="InterPro" id="IPR036179">
    <property type="entry name" value="Ig-like_dom_sf"/>
</dbReference>
<evidence type="ECO:0000313" key="6">
    <source>
        <dbReference type="Proteomes" id="UP001460270"/>
    </source>
</evidence>
<dbReference type="InterPro" id="IPR007110">
    <property type="entry name" value="Ig-like_dom"/>
</dbReference>
<comment type="subcellular location">
    <subcellularLocation>
        <location evidence="1">Membrane</location>
    </subcellularLocation>
</comment>
<keyword evidence="2" id="KW-0472">Membrane</keyword>
<sequence>MVLFLKQNWDEGWAAPVQSLKGSLRGNNMICSSENIYPEPKVSWSPKPAEQTPSQIVKNDNGLYSISSSASMKLEPPQQFTCNISNENSWKSATYTLYSPVQRSSSVILRCSDSSAPVKSLKWTFNYHQTILTQREDDVTYTESWKTAVERVSEYGDLHLKDLSSKQEGVYLCELHTDQHSFFSRTEIKPKPPCMSRWRNYVSGLSWEHLGILPEELEEVCVDREVWASLMKLWKLLLLWTWSIASGQEPAPAQSLMGEFRGDVMVCGSENIYPEPTVSWNPVPAHQTQPQIVKNDNGLYSISSSASMKLEPPQQFTCNISNENSWKSATYSLNSPVNSSSSVTLQCSDSSAPVKSLKWTFNHNQTILTQNEAGVTYTDSWRTNVEQLSAYGDLHLKDLSSKQEGVYLCELHTDQHSFFSRTELKPEPPSTALTPGQIAGAVFGGLFAICGAITKFFCSEVCSDIRWNRICCRQRYSQEAQSDDI</sequence>
<dbReference type="SUPFAM" id="SSF48726">
    <property type="entry name" value="Immunoglobulin"/>
    <property type="match status" value="4"/>
</dbReference>
<dbReference type="PANTHER" id="PTHR24100:SF151">
    <property type="entry name" value="ICOS LIGAND"/>
    <property type="match status" value="1"/>
</dbReference>
<evidence type="ECO:0000256" key="3">
    <source>
        <dbReference type="ARBA" id="ARBA00023319"/>
    </source>
</evidence>
<dbReference type="InterPro" id="IPR050504">
    <property type="entry name" value="IgSF_BTN/MOG"/>
</dbReference>
<reference evidence="6" key="1">
    <citation type="submission" date="2024-04" db="EMBL/GenBank/DDBJ databases">
        <title>Salinicola lusitanus LLJ914,a marine bacterium isolated from the Okinawa Trough.</title>
        <authorList>
            <person name="Li J."/>
        </authorList>
    </citation>
    <scope>NUCLEOTIDE SEQUENCE [LARGE SCALE GENOMIC DNA]</scope>
</reference>
<dbReference type="PANTHER" id="PTHR24100">
    <property type="entry name" value="BUTYROPHILIN"/>
    <property type="match status" value="1"/>
</dbReference>
<organism evidence="5 6">
    <name type="scientific">Mugilogobius chulae</name>
    <name type="common">yellowstripe goby</name>
    <dbReference type="NCBI Taxonomy" id="88201"/>
    <lineage>
        <taxon>Eukaryota</taxon>
        <taxon>Metazoa</taxon>
        <taxon>Chordata</taxon>
        <taxon>Craniata</taxon>
        <taxon>Vertebrata</taxon>
        <taxon>Euteleostomi</taxon>
        <taxon>Actinopterygii</taxon>
        <taxon>Neopterygii</taxon>
        <taxon>Teleostei</taxon>
        <taxon>Neoteleostei</taxon>
        <taxon>Acanthomorphata</taxon>
        <taxon>Gobiaria</taxon>
        <taxon>Gobiiformes</taxon>
        <taxon>Gobioidei</taxon>
        <taxon>Gobiidae</taxon>
        <taxon>Gobionellinae</taxon>
        <taxon>Mugilogobius</taxon>
    </lineage>
</organism>
<feature type="domain" description="Ig-like" evidence="4">
    <location>
        <begin position="101"/>
        <end position="189"/>
    </location>
</feature>
<comment type="caution">
    <text evidence="5">The sequence shown here is derived from an EMBL/GenBank/DDBJ whole genome shotgun (WGS) entry which is preliminary data.</text>
</comment>
<dbReference type="EMBL" id="JBBPFD010000011">
    <property type="protein sequence ID" value="KAK7906737.1"/>
    <property type="molecule type" value="Genomic_DNA"/>
</dbReference>
<gene>
    <name evidence="5" type="ORF">WMY93_015349</name>
</gene>
<dbReference type="Pfam" id="PF00047">
    <property type="entry name" value="ig"/>
    <property type="match status" value="1"/>
</dbReference>
<evidence type="ECO:0000256" key="1">
    <source>
        <dbReference type="ARBA" id="ARBA00004370"/>
    </source>
</evidence>
<dbReference type="PROSITE" id="PS50835">
    <property type="entry name" value="IG_LIKE"/>
    <property type="match status" value="3"/>
</dbReference>
<dbReference type="Proteomes" id="UP001460270">
    <property type="component" value="Unassembled WGS sequence"/>
</dbReference>
<keyword evidence="3" id="KW-0393">Immunoglobulin domain</keyword>
<dbReference type="GO" id="GO:0009897">
    <property type="term" value="C:external side of plasma membrane"/>
    <property type="evidence" value="ECO:0007669"/>
    <property type="project" value="TreeGrafter"/>
</dbReference>